<keyword evidence="10" id="KW-0677">Repeat</keyword>
<evidence type="ECO:0000313" key="21">
    <source>
        <dbReference type="Proteomes" id="UP001549031"/>
    </source>
</evidence>
<evidence type="ECO:0000256" key="12">
    <source>
        <dbReference type="ARBA" id="ARBA00022777"/>
    </source>
</evidence>
<dbReference type="SUPFAM" id="SSF55785">
    <property type="entry name" value="PYP-like sensor domain (PAS domain)"/>
    <property type="match status" value="4"/>
</dbReference>
<proteinExistence type="predicted"/>
<dbReference type="InterPro" id="IPR000700">
    <property type="entry name" value="PAS-assoc_C"/>
</dbReference>
<name>A0ABV2H1F1_9HYPH</name>
<evidence type="ECO:0000256" key="4">
    <source>
        <dbReference type="ARBA" id="ARBA00022543"/>
    </source>
</evidence>
<dbReference type="InterPro" id="IPR011102">
    <property type="entry name" value="Sig_transdc_His_kinase_HWE"/>
</dbReference>
<evidence type="ECO:0000256" key="10">
    <source>
        <dbReference type="ARBA" id="ARBA00022737"/>
    </source>
</evidence>
<protein>
    <recommendedName>
        <fullName evidence="3">Blue-light-activated histidine kinase</fullName>
        <ecNumber evidence="2">2.7.13.3</ecNumber>
    </recommendedName>
</protein>
<keyword evidence="21" id="KW-1185">Reference proteome</keyword>
<feature type="region of interest" description="Disordered" evidence="17">
    <location>
        <begin position="756"/>
        <end position="780"/>
    </location>
</feature>
<keyword evidence="12" id="KW-0418">Kinase</keyword>
<dbReference type="CDD" id="cd00130">
    <property type="entry name" value="PAS"/>
    <property type="match status" value="1"/>
</dbReference>
<keyword evidence="6" id="KW-0716">Sensory transduction</keyword>
<evidence type="ECO:0000256" key="17">
    <source>
        <dbReference type="SAM" id="MobiDB-lite"/>
    </source>
</evidence>
<dbReference type="EMBL" id="JBEPLJ010000002">
    <property type="protein sequence ID" value="MET3584375.1"/>
    <property type="molecule type" value="Genomic_DNA"/>
</dbReference>
<evidence type="ECO:0000313" key="20">
    <source>
        <dbReference type="EMBL" id="MET3584375.1"/>
    </source>
</evidence>
<feature type="domain" description="PAC" evidence="19">
    <location>
        <begin position="506"/>
        <end position="558"/>
    </location>
</feature>
<keyword evidence="16" id="KW-0675">Receptor</keyword>
<organism evidence="20 21">
    <name type="scientific">Pseudorhizobium tarimense</name>
    <dbReference type="NCBI Taxonomy" id="1079109"/>
    <lineage>
        <taxon>Bacteria</taxon>
        <taxon>Pseudomonadati</taxon>
        <taxon>Pseudomonadota</taxon>
        <taxon>Alphaproteobacteria</taxon>
        <taxon>Hyphomicrobiales</taxon>
        <taxon>Rhizobiaceae</taxon>
        <taxon>Rhizobium/Agrobacterium group</taxon>
        <taxon>Pseudorhizobium</taxon>
    </lineage>
</organism>
<evidence type="ECO:0000259" key="18">
    <source>
        <dbReference type="PROSITE" id="PS50112"/>
    </source>
</evidence>
<evidence type="ECO:0000256" key="9">
    <source>
        <dbReference type="ARBA" id="ARBA00022679"/>
    </source>
</evidence>
<gene>
    <name evidence="20" type="ORF">ABID21_000470</name>
</gene>
<keyword evidence="9" id="KW-0808">Transferase</keyword>
<dbReference type="InterPro" id="IPR035965">
    <property type="entry name" value="PAS-like_dom_sf"/>
</dbReference>
<evidence type="ECO:0000256" key="5">
    <source>
        <dbReference type="ARBA" id="ARBA00022553"/>
    </source>
</evidence>
<evidence type="ECO:0000256" key="11">
    <source>
        <dbReference type="ARBA" id="ARBA00022741"/>
    </source>
</evidence>
<dbReference type="InterPro" id="IPR000014">
    <property type="entry name" value="PAS"/>
</dbReference>
<evidence type="ECO:0000256" key="2">
    <source>
        <dbReference type="ARBA" id="ARBA00012438"/>
    </source>
</evidence>
<evidence type="ECO:0000256" key="6">
    <source>
        <dbReference type="ARBA" id="ARBA00022606"/>
    </source>
</evidence>
<dbReference type="InterPro" id="IPR036890">
    <property type="entry name" value="HATPase_C_sf"/>
</dbReference>
<dbReference type="SMART" id="SM00911">
    <property type="entry name" value="HWE_HK"/>
    <property type="match status" value="1"/>
</dbReference>
<evidence type="ECO:0000256" key="8">
    <source>
        <dbReference type="ARBA" id="ARBA00022643"/>
    </source>
</evidence>
<sequence>MLKFATERFAPLSEIGMSEMSSLIRVHDWSNSALGAVDGWPTSLRLYSDLMLASKQPMFLAWGSELAFLYNDAYTEILGKKHPHALGQPFYQVWSDIWRQIRPLVERVLEGEAVWVEDLCIPMQRNGFEEEAWFSFSYTPIKGDAGEVNGLFCAVTETTGKVLAEQQGRGERERLRQLFQQAPGIMAMLRGPNHIFELANEAYTRLIGQRDIIGKTVRDALPDLAGQGFYELLDEVFRTGTPYVGRAVPVQLNLPHGNEPEQLYLNFVYQPVKDKAGLVTGIFVEGFDVTENIRTEEALRSSEEFTRRILESSTDCIKVLDTKAQLQFMSEGGMKVMEVDDFGAIKSCDWRDFWSGPQHLDAKLAVETALAGGTARFQGPTLTMKGTPRWWDVVVTPIHGRYGEVERLLSVSRDITSIKHSEVALHETQRRLNAVLDNASVSVFLMNDQQECVYMNAAAEKLTGFSLAEAEGRTLHSLIHHTRPDGSPYPIEDCPIDRAFPERHQTIGEDIFIRKDGTFYPVAFTASPIQDAESKTVGTIIEVRDISAEKRSQQQQRILIDELNHRVKNTLATVQSIVTQSLRNEADPAEARSSIEGRLIMLSRAHDVLTKETWESARLHDIIDEATSAFQAAGTRITTDGPEVRLTPREALSLSMALHELATNALKHGALSLDKGTVSLVWELLPDRGRPLRLRLKWQEKDGPPVSKPSRRGFGSRLLEVGLARELNGDVTVNYAVDGLTCDIAFRLQDHSCAAAPNDGPTTSTREHSSRCSPAKSADC</sequence>
<evidence type="ECO:0000256" key="14">
    <source>
        <dbReference type="ARBA" id="ARBA00022991"/>
    </source>
</evidence>
<comment type="catalytic activity">
    <reaction evidence="1">
        <text>ATP + protein L-histidine = ADP + protein N-phospho-L-histidine.</text>
        <dbReference type="EC" id="2.7.13.3"/>
    </reaction>
</comment>
<dbReference type="Proteomes" id="UP001549031">
    <property type="component" value="Unassembled WGS sequence"/>
</dbReference>
<dbReference type="InterPro" id="IPR001610">
    <property type="entry name" value="PAC"/>
</dbReference>
<evidence type="ECO:0000256" key="3">
    <source>
        <dbReference type="ARBA" id="ARBA00021740"/>
    </source>
</evidence>
<feature type="domain" description="PAC" evidence="19">
    <location>
        <begin position="375"/>
        <end position="427"/>
    </location>
</feature>
<dbReference type="PANTHER" id="PTHR41523">
    <property type="entry name" value="TWO-COMPONENT SYSTEM SENSOR PROTEIN"/>
    <property type="match status" value="1"/>
</dbReference>
<evidence type="ECO:0000256" key="1">
    <source>
        <dbReference type="ARBA" id="ARBA00000085"/>
    </source>
</evidence>
<dbReference type="NCBIfam" id="TIGR00229">
    <property type="entry name" value="sensory_box"/>
    <property type="match status" value="2"/>
</dbReference>
<keyword evidence="8" id="KW-0288">FMN</keyword>
<evidence type="ECO:0000259" key="19">
    <source>
        <dbReference type="PROSITE" id="PS50113"/>
    </source>
</evidence>
<accession>A0ABV2H1F1</accession>
<keyword evidence="5" id="KW-0597">Phosphoprotein</keyword>
<feature type="domain" description="PAS" evidence="18">
    <location>
        <begin position="428"/>
        <end position="480"/>
    </location>
</feature>
<dbReference type="PANTHER" id="PTHR41523:SF7">
    <property type="entry name" value="HISTIDINE KINASE"/>
    <property type="match status" value="1"/>
</dbReference>
<dbReference type="EC" id="2.7.13.3" evidence="2"/>
<keyword evidence="14" id="KW-0157">Chromophore</keyword>
<evidence type="ECO:0000256" key="7">
    <source>
        <dbReference type="ARBA" id="ARBA00022630"/>
    </source>
</evidence>
<dbReference type="SMART" id="SM00091">
    <property type="entry name" value="PAS"/>
    <property type="match status" value="4"/>
</dbReference>
<dbReference type="InterPro" id="IPR013767">
    <property type="entry name" value="PAS_fold"/>
</dbReference>
<dbReference type="PROSITE" id="PS50113">
    <property type="entry name" value="PAC"/>
    <property type="match status" value="3"/>
</dbReference>
<feature type="domain" description="PAC" evidence="19">
    <location>
        <begin position="248"/>
        <end position="301"/>
    </location>
</feature>
<keyword evidence="7" id="KW-0285">Flavoprotein</keyword>
<dbReference type="RefSeq" id="WP_247242713.1">
    <property type="nucleotide sequence ID" value="NZ_JALJRA010000002.1"/>
</dbReference>
<keyword evidence="15" id="KW-0843">Virulence</keyword>
<evidence type="ECO:0000256" key="13">
    <source>
        <dbReference type="ARBA" id="ARBA00022840"/>
    </source>
</evidence>
<dbReference type="Pfam" id="PF00989">
    <property type="entry name" value="PAS"/>
    <property type="match status" value="1"/>
</dbReference>
<dbReference type="Pfam" id="PF07536">
    <property type="entry name" value="HWE_HK"/>
    <property type="match status" value="1"/>
</dbReference>
<dbReference type="Pfam" id="PF08448">
    <property type="entry name" value="PAS_4"/>
    <property type="match status" value="3"/>
</dbReference>
<comment type="caution">
    <text evidence="20">The sequence shown here is derived from an EMBL/GenBank/DDBJ whole genome shotgun (WGS) entry which is preliminary data.</text>
</comment>
<keyword evidence="13" id="KW-0067">ATP-binding</keyword>
<keyword evidence="11" id="KW-0547">Nucleotide-binding</keyword>
<dbReference type="PROSITE" id="PS50112">
    <property type="entry name" value="PAS"/>
    <property type="match status" value="1"/>
</dbReference>
<keyword evidence="4" id="KW-0600">Photoreceptor protein</keyword>
<dbReference type="Gene3D" id="3.30.565.10">
    <property type="entry name" value="Histidine kinase-like ATPase, C-terminal domain"/>
    <property type="match status" value="1"/>
</dbReference>
<dbReference type="Gene3D" id="3.30.450.20">
    <property type="entry name" value="PAS domain"/>
    <property type="match status" value="4"/>
</dbReference>
<dbReference type="SMART" id="SM00086">
    <property type="entry name" value="PAC"/>
    <property type="match status" value="3"/>
</dbReference>
<evidence type="ECO:0000256" key="15">
    <source>
        <dbReference type="ARBA" id="ARBA00023026"/>
    </source>
</evidence>
<reference evidence="20 21" key="1">
    <citation type="submission" date="2024-06" db="EMBL/GenBank/DDBJ databases">
        <title>Genomic Encyclopedia of Type Strains, Phase IV (KMG-IV): sequencing the most valuable type-strain genomes for metagenomic binning, comparative biology and taxonomic classification.</title>
        <authorList>
            <person name="Goeker M."/>
        </authorList>
    </citation>
    <scope>NUCLEOTIDE SEQUENCE [LARGE SCALE GENOMIC DNA]</scope>
    <source>
        <strain evidence="20 21">DSM 105042</strain>
    </source>
</reference>
<evidence type="ECO:0000256" key="16">
    <source>
        <dbReference type="ARBA" id="ARBA00023170"/>
    </source>
</evidence>
<dbReference type="InterPro" id="IPR013656">
    <property type="entry name" value="PAS_4"/>
</dbReference>